<dbReference type="GO" id="GO:0005776">
    <property type="term" value="C:autophagosome"/>
    <property type="evidence" value="ECO:0007669"/>
    <property type="project" value="TreeGrafter"/>
</dbReference>
<dbReference type="GO" id="GO:0061507">
    <property type="term" value="F:2',3'-cyclic GMP-AMP binding"/>
    <property type="evidence" value="ECO:0007669"/>
    <property type="project" value="TreeGrafter"/>
</dbReference>
<dbReference type="AlphaFoldDB" id="A0A9J6H397"/>
<evidence type="ECO:0000259" key="2">
    <source>
        <dbReference type="Pfam" id="PF15009"/>
    </source>
</evidence>
<dbReference type="GO" id="GO:0035438">
    <property type="term" value="F:cyclic-di-GMP binding"/>
    <property type="evidence" value="ECO:0007669"/>
    <property type="project" value="TreeGrafter"/>
</dbReference>
<dbReference type="InterPro" id="IPR038623">
    <property type="entry name" value="STING_C_sf"/>
</dbReference>
<dbReference type="EMBL" id="JABSTR010000011">
    <property type="protein sequence ID" value="KAH9382221.1"/>
    <property type="molecule type" value="Genomic_DNA"/>
</dbReference>
<dbReference type="PANTHER" id="PTHR34339:SF1">
    <property type="entry name" value="STIMULATOR OF INTERFERON GENES PROTEIN"/>
    <property type="match status" value="1"/>
</dbReference>
<dbReference type="GO" id="GO:0061709">
    <property type="term" value="P:reticulophagy"/>
    <property type="evidence" value="ECO:0007669"/>
    <property type="project" value="TreeGrafter"/>
</dbReference>
<accession>A0A9J6H397</accession>
<dbReference type="Proteomes" id="UP000821853">
    <property type="component" value="Chromosome 9"/>
</dbReference>
<name>A0A9J6H397_HAELO</name>
<dbReference type="Pfam" id="PF15009">
    <property type="entry name" value="STING_LBD"/>
    <property type="match status" value="1"/>
</dbReference>
<feature type="transmembrane region" description="Helical" evidence="1">
    <location>
        <begin position="204"/>
        <end position="224"/>
    </location>
</feature>
<dbReference type="InterPro" id="IPR055432">
    <property type="entry name" value="STING_LBD"/>
</dbReference>
<gene>
    <name evidence="3" type="ORF">HPB48_022328</name>
</gene>
<keyword evidence="1" id="KW-0812">Transmembrane</keyword>
<dbReference type="GO" id="GO:0000045">
    <property type="term" value="P:autophagosome assembly"/>
    <property type="evidence" value="ECO:0007669"/>
    <property type="project" value="TreeGrafter"/>
</dbReference>
<dbReference type="PANTHER" id="PTHR34339">
    <property type="entry name" value="STIMULATOR OF INTERFERON GENES PROTEIN"/>
    <property type="match status" value="1"/>
</dbReference>
<feature type="transmembrane region" description="Helical" evidence="1">
    <location>
        <begin position="230"/>
        <end position="253"/>
    </location>
</feature>
<dbReference type="GO" id="GO:0045087">
    <property type="term" value="P:innate immune response"/>
    <property type="evidence" value="ECO:0007669"/>
    <property type="project" value="TreeGrafter"/>
</dbReference>
<feature type="domain" description="STING ligand-binding" evidence="2">
    <location>
        <begin position="10"/>
        <end position="172"/>
    </location>
</feature>
<keyword evidence="1" id="KW-1133">Transmembrane helix</keyword>
<dbReference type="OrthoDB" id="6053839at2759"/>
<dbReference type="VEuPathDB" id="VectorBase:HLOH_048111"/>
<keyword evidence="1" id="KW-0472">Membrane</keyword>
<dbReference type="GO" id="GO:0002218">
    <property type="term" value="P:activation of innate immune response"/>
    <property type="evidence" value="ECO:0007669"/>
    <property type="project" value="InterPro"/>
</dbReference>
<comment type="caution">
    <text evidence="3">The sequence shown here is derived from an EMBL/GenBank/DDBJ whole genome shotgun (WGS) entry which is preliminary data.</text>
</comment>
<evidence type="ECO:0000256" key="1">
    <source>
        <dbReference type="SAM" id="Phobius"/>
    </source>
</evidence>
<sequence>MSLSFKPQYRVTLPSPRAALRERMLQYEQDNEVRLAVRKLFILMPMSCYIEPVLGSSGDEDIEVANPMDDLVLSRGGTQARTYNNTVYKIRNGDDRPYYVVAEGATPLLTLNEMRECGELTAEQLQEQIINFLEKIHELVYANAACRSSILLLPYRGVHVAVAAVSVAVVVVARQGCYLACELYWLPVKSVGSASKMLEQCSKLPYSTLTVFGACIIMSFLIVIENLSLLWDIISTAGYVHFLVALINTLCVWRYQCRKRHYRAFCLVYAVAGTTVLEAVHGLVPGIIFCAPVIE</sequence>
<evidence type="ECO:0000313" key="4">
    <source>
        <dbReference type="Proteomes" id="UP000821853"/>
    </source>
</evidence>
<proteinExistence type="predicted"/>
<feature type="transmembrane region" description="Helical" evidence="1">
    <location>
        <begin position="265"/>
        <end position="294"/>
    </location>
</feature>
<reference evidence="3 4" key="1">
    <citation type="journal article" date="2020" name="Cell">
        <title>Large-Scale Comparative Analyses of Tick Genomes Elucidate Their Genetic Diversity and Vector Capacities.</title>
        <authorList>
            <consortium name="Tick Genome and Microbiome Consortium (TIGMIC)"/>
            <person name="Jia N."/>
            <person name="Wang J."/>
            <person name="Shi W."/>
            <person name="Du L."/>
            <person name="Sun Y."/>
            <person name="Zhan W."/>
            <person name="Jiang J.F."/>
            <person name="Wang Q."/>
            <person name="Zhang B."/>
            <person name="Ji P."/>
            <person name="Bell-Sakyi L."/>
            <person name="Cui X.M."/>
            <person name="Yuan T.T."/>
            <person name="Jiang B.G."/>
            <person name="Yang W.F."/>
            <person name="Lam T.T."/>
            <person name="Chang Q.C."/>
            <person name="Ding S.J."/>
            <person name="Wang X.J."/>
            <person name="Zhu J.G."/>
            <person name="Ruan X.D."/>
            <person name="Zhao L."/>
            <person name="Wei J.T."/>
            <person name="Ye R.Z."/>
            <person name="Que T.C."/>
            <person name="Du C.H."/>
            <person name="Zhou Y.H."/>
            <person name="Cheng J.X."/>
            <person name="Dai P.F."/>
            <person name="Guo W.B."/>
            <person name="Han X.H."/>
            <person name="Huang E.J."/>
            <person name="Li L.F."/>
            <person name="Wei W."/>
            <person name="Gao Y.C."/>
            <person name="Liu J.Z."/>
            <person name="Shao H.Z."/>
            <person name="Wang X."/>
            <person name="Wang C.C."/>
            <person name="Yang T.C."/>
            <person name="Huo Q.B."/>
            <person name="Li W."/>
            <person name="Chen H.Y."/>
            <person name="Chen S.E."/>
            <person name="Zhou L.G."/>
            <person name="Ni X.B."/>
            <person name="Tian J.H."/>
            <person name="Sheng Y."/>
            <person name="Liu T."/>
            <person name="Pan Y.S."/>
            <person name="Xia L.Y."/>
            <person name="Li J."/>
            <person name="Zhao F."/>
            <person name="Cao W.C."/>
        </authorList>
    </citation>
    <scope>NUCLEOTIDE SEQUENCE [LARGE SCALE GENOMIC DNA]</scope>
    <source>
        <strain evidence="3">HaeL-2018</strain>
    </source>
</reference>
<dbReference type="Gene3D" id="3.40.50.12100">
    <property type="entry name" value="Stimulator of interferon genes protein"/>
    <property type="match status" value="1"/>
</dbReference>
<dbReference type="GO" id="GO:0032481">
    <property type="term" value="P:positive regulation of type I interferon production"/>
    <property type="evidence" value="ECO:0007669"/>
    <property type="project" value="InterPro"/>
</dbReference>
<dbReference type="InterPro" id="IPR029158">
    <property type="entry name" value="STING"/>
</dbReference>
<dbReference type="GO" id="GO:0016239">
    <property type="term" value="P:positive regulation of macroautophagy"/>
    <property type="evidence" value="ECO:0007669"/>
    <property type="project" value="TreeGrafter"/>
</dbReference>
<dbReference type="GO" id="GO:0005789">
    <property type="term" value="C:endoplasmic reticulum membrane"/>
    <property type="evidence" value="ECO:0007669"/>
    <property type="project" value="TreeGrafter"/>
</dbReference>
<keyword evidence="4" id="KW-1185">Reference proteome</keyword>
<protein>
    <recommendedName>
        <fullName evidence="2">STING ligand-binding domain-containing protein</fullName>
    </recommendedName>
</protein>
<organism evidence="3 4">
    <name type="scientific">Haemaphysalis longicornis</name>
    <name type="common">Bush tick</name>
    <dbReference type="NCBI Taxonomy" id="44386"/>
    <lineage>
        <taxon>Eukaryota</taxon>
        <taxon>Metazoa</taxon>
        <taxon>Ecdysozoa</taxon>
        <taxon>Arthropoda</taxon>
        <taxon>Chelicerata</taxon>
        <taxon>Arachnida</taxon>
        <taxon>Acari</taxon>
        <taxon>Parasitiformes</taxon>
        <taxon>Ixodida</taxon>
        <taxon>Ixodoidea</taxon>
        <taxon>Ixodidae</taxon>
        <taxon>Haemaphysalinae</taxon>
        <taxon>Haemaphysalis</taxon>
    </lineage>
</organism>
<evidence type="ECO:0000313" key="3">
    <source>
        <dbReference type="EMBL" id="KAH9382221.1"/>
    </source>
</evidence>